<dbReference type="NCBIfam" id="TIGR04076">
    <property type="entry name" value="TIGR04076 family protein"/>
    <property type="match status" value="1"/>
</dbReference>
<keyword evidence="2" id="KW-1185">Reference proteome</keyword>
<gene>
    <name evidence="1" type="ORF">GAH_01473</name>
</gene>
<evidence type="ECO:0000313" key="1">
    <source>
        <dbReference type="EMBL" id="AKG91236.1"/>
    </source>
</evidence>
<dbReference type="AlphaFoldDB" id="A0A0F7DBK2"/>
<reference evidence="1 2" key="1">
    <citation type="submission" date="2015-04" db="EMBL/GenBank/DDBJ databases">
        <title>The complete genome sequence of the hyperthermophilic, obligate iron-reducing archaeon Geoglobus ahangari strain 234T.</title>
        <authorList>
            <person name="Manzella M.P."/>
            <person name="Holmes D.E."/>
            <person name="Rocheleau J.M."/>
            <person name="Chung A."/>
            <person name="Reguera G."/>
            <person name="Kashefi K."/>
        </authorList>
    </citation>
    <scope>NUCLEOTIDE SEQUENCE [LARGE SCALE GENOMIC DNA]</scope>
    <source>
        <strain evidence="1 2">234</strain>
    </source>
</reference>
<accession>A0A0F7DBK2</accession>
<proteinExistence type="predicted"/>
<dbReference type="STRING" id="113653.GAH_01473"/>
<dbReference type="InterPro" id="IPR023811">
    <property type="entry name" value="CHP04076"/>
</dbReference>
<dbReference type="RefSeq" id="WP_048095768.1">
    <property type="nucleotide sequence ID" value="NZ_CP011267.1"/>
</dbReference>
<dbReference type="HOGENOM" id="CLU_176008_0_0_2"/>
<dbReference type="GeneID" id="24804043"/>
<sequence length="90" mass="9924">MKVEIRVVDVEGRCAAEYTPGDRFYLNSFLLESERPVCIHALLSLSHVAYALSHGAELRSAGRDGIYFSCPDPGKPLGDGKVVFRLEVVE</sequence>
<dbReference type="EMBL" id="CP011267">
    <property type="protein sequence ID" value="AKG91236.1"/>
    <property type="molecule type" value="Genomic_DNA"/>
</dbReference>
<name>A0A0F7DBK2_9EURY</name>
<dbReference type="InParanoid" id="A0A0F7DBK2"/>
<protein>
    <submittedName>
        <fullName evidence="1">TIGR04076 family protein</fullName>
    </submittedName>
</protein>
<organism evidence="1 2">
    <name type="scientific">Geoglobus ahangari</name>
    <dbReference type="NCBI Taxonomy" id="113653"/>
    <lineage>
        <taxon>Archaea</taxon>
        <taxon>Methanobacteriati</taxon>
        <taxon>Methanobacteriota</taxon>
        <taxon>Archaeoglobi</taxon>
        <taxon>Archaeoglobales</taxon>
        <taxon>Archaeoglobaceae</taxon>
        <taxon>Geoglobus</taxon>
    </lineage>
</organism>
<dbReference type="KEGG" id="gah:GAH_01473"/>
<dbReference type="OrthoDB" id="96432at2157"/>
<evidence type="ECO:0000313" key="2">
    <source>
        <dbReference type="Proteomes" id="UP000034723"/>
    </source>
</evidence>
<dbReference type="Proteomes" id="UP000034723">
    <property type="component" value="Chromosome"/>
</dbReference>